<reference evidence="4" key="1">
    <citation type="submission" date="2017-03" db="EMBL/GenBank/DDBJ databases">
        <title>Full genome sequence of a non-lethal Shewanella isolate that potentiates virulence of Vibio parahaemolyticus causing acute hepatopancreatic necrosis disease (AHPND) in shrimp.</title>
        <authorList>
            <person name="Prachumwat A."/>
            <person name="Sritunyalucksana K."/>
        </authorList>
    </citation>
    <scope>NUCLEOTIDE SEQUENCE [LARGE SCALE GENOMIC DNA]</scope>
    <source>
        <strain evidence="4">TH2012</strain>
    </source>
</reference>
<evidence type="ECO:0000313" key="3">
    <source>
        <dbReference type="EMBL" id="AZQ11790.1"/>
    </source>
</evidence>
<evidence type="ECO:0000256" key="1">
    <source>
        <dbReference type="SAM" id="MobiDB-lite"/>
    </source>
</evidence>
<evidence type="ECO:0000313" key="4">
    <source>
        <dbReference type="Proteomes" id="UP000278437"/>
    </source>
</evidence>
<dbReference type="Proteomes" id="UP000278437">
    <property type="component" value="Chromosome"/>
</dbReference>
<accession>A0ABM7DQ30</accession>
<gene>
    <name evidence="3" type="ORF">STH12_02721</name>
</gene>
<keyword evidence="2" id="KW-0812">Transmembrane</keyword>
<dbReference type="RefSeq" id="WP_126168027.1">
    <property type="nucleotide sequence ID" value="NZ_CP020373.1"/>
</dbReference>
<keyword evidence="2" id="KW-0472">Membrane</keyword>
<feature type="region of interest" description="Disordered" evidence="1">
    <location>
        <begin position="244"/>
        <end position="281"/>
    </location>
</feature>
<proteinExistence type="predicted"/>
<evidence type="ECO:0008006" key="5">
    <source>
        <dbReference type="Google" id="ProtNLM"/>
    </source>
</evidence>
<keyword evidence="4" id="KW-1185">Reference proteome</keyword>
<feature type="transmembrane region" description="Helical" evidence="2">
    <location>
        <begin position="47"/>
        <end position="67"/>
    </location>
</feature>
<keyword evidence="2" id="KW-1133">Transmembrane helix</keyword>
<feature type="compositionally biased region" description="Basic and acidic residues" evidence="1">
    <location>
        <begin position="257"/>
        <end position="281"/>
    </location>
</feature>
<feature type="transmembrane region" description="Helical" evidence="2">
    <location>
        <begin position="12"/>
        <end position="35"/>
    </location>
</feature>
<organism evidence="3 4">
    <name type="scientific">Shewanella khirikhana</name>
    <dbReference type="NCBI Taxonomy" id="1965282"/>
    <lineage>
        <taxon>Bacteria</taxon>
        <taxon>Pseudomonadati</taxon>
        <taxon>Pseudomonadota</taxon>
        <taxon>Gammaproteobacteria</taxon>
        <taxon>Alteromonadales</taxon>
        <taxon>Shewanellaceae</taxon>
        <taxon>Shewanella</taxon>
    </lineage>
</organism>
<evidence type="ECO:0000256" key="2">
    <source>
        <dbReference type="SAM" id="Phobius"/>
    </source>
</evidence>
<name>A0ABM7DQ30_9GAMM</name>
<protein>
    <recommendedName>
        <fullName evidence="5">Cell division protein ZipA</fullName>
    </recommendedName>
</protein>
<sequence>MSKRKNERSLIPLVSVIGLVSAPLIFILGMVAGSQIQLSSILTADSLSSWVSALATVAIAVLTFILAKETWYLREAQIEQVNSLRKENIRPSVSVTLKNSDISFNLMMINVSNLGKGIARNVNFKFIDKSGAEILEGENVIVDHFLKLHIFSNGMHSLGINQQIDSFLFSFFELKGKLEGDDIFTPFFKIVVSYTDVEGSDYSNELTIDFAELKGITEIGGGDPLHKMAGDLKKLREQFERMTNSSSKRLHVNTYTSKDREAQRKADEERIAEFKKQQEKV</sequence>
<dbReference type="EMBL" id="CP020373">
    <property type="protein sequence ID" value="AZQ11790.1"/>
    <property type="molecule type" value="Genomic_DNA"/>
</dbReference>